<dbReference type="PANTHER" id="PTHR18964">
    <property type="entry name" value="ROK (REPRESSOR, ORF, KINASE) FAMILY"/>
    <property type="match status" value="1"/>
</dbReference>
<dbReference type="SUPFAM" id="SSF53067">
    <property type="entry name" value="Actin-like ATPase domain"/>
    <property type="match status" value="1"/>
</dbReference>
<evidence type="ECO:0000256" key="2">
    <source>
        <dbReference type="SAM" id="MobiDB-lite"/>
    </source>
</evidence>
<evidence type="ECO:0000313" key="3">
    <source>
        <dbReference type="EMBL" id="OMG37574.1"/>
    </source>
</evidence>
<organism evidence="3 4">
    <name type="scientific">Actinomyces naeslundii</name>
    <dbReference type="NCBI Taxonomy" id="1655"/>
    <lineage>
        <taxon>Bacteria</taxon>
        <taxon>Bacillati</taxon>
        <taxon>Actinomycetota</taxon>
        <taxon>Actinomycetes</taxon>
        <taxon>Actinomycetales</taxon>
        <taxon>Actinomycetaceae</taxon>
        <taxon>Actinomyces</taxon>
    </lineage>
</organism>
<accession>A0A854ED56</accession>
<evidence type="ECO:0000313" key="4">
    <source>
        <dbReference type="Proteomes" id="UP000187035"/>
    </source>
</evidence>
<dbReference type="InterPro" id="IPR000600">
    <property type="entry name" value="ROK"/>
</dbReference>
<gene>
    <name evidence="3" type="ORF">BKH33_03695</name>
</gene>
<dbReference type="Pfam" id="PF00480">
    <property type="entry name" value="ROK"/>
    <property type="match status" value="1"/>
</dbReference>
<proteinExistence type="inferred from homology"/>
<dbReference type="RefSeq" id="WP_003781277.1">
    <property type="nucleotide sequence ID" value="NZ_CP066049.1"/>
</dbReference>
<comment type="similarity">
    <text evidence="1">Belongs to the ROK (NagC/XylR) family.</text>
</comment>
<feature type="region of interest" description="Disordered" evidence="2">
    <location>
        <begin position="230"/>
        <end position="259"/>
    </location>
</feature>
<dbReference type="PANTHER" id="PTHR18964:SF149">
    <property type="entry name" value="BIFUNCTIONAL UDP-N-ACETYLGLUCOSAMINE 2-EPIMERASE_N-ACETYLMANNOSAMINE KINASE"/>
    <property type="match status" value="1"/>
</dbReference>
<dbReference type="InterPro" id="IPR043129">
    <property type="entry name" value="ATPase_NBD"/>
</dbReference>
<dbReference type="Proteomes" id="UP000187035">
    <property type="component" value="Unassembled WGS sequence"/>
</dbReference>
<evidence type="ECO:0008006" key="5">
    <source>
        <dbReference type="Google" id="ProtNLM"/>
    </source>
</evidence>
<name>A0A854ED56_ACTNA</name>
<reference evidence="3 4" key="1">
    <citation type="submission" date="2016-12" db="EMBL/GenBank/DDBJ databases">
        <title>Genomic comparison of strains in the 'Actinomyces naeslundii' group.</title>
        <authorList>
            <person name="Mughal S.R."/>
            <person name="Do T."/>
            <person name="Gilbert S.C."/>
            <person name="Witherden E.A."/>
            <person name="Didelot X."/>
            <person name="Beighton D."/>
        </authorList>
    </citation>
    <scope>NUCLEOTIDE SEQUENCE [LARGE SCALE GENOMIC DNA]</scope>
    <source>
        <strain evidence="3 4">NCTC 10301</strain>
    </source>
</reference>
<dbReference type="GeneID" id="64257011"/>
<comment type="caution">
    <text evidence="3">The sequence shown here is derived from an EMBL/GenBank/DDBJ whole genome shotgun (WGS) entry which is preliminary data.</text>
</comment>
<sequence length="352" mass="35415">MGHPADLSECSCSKERAVALGVAVGADGITAVVADGRGRVISCLERGLPEGGHSNGHRLAEEVAGVIASLRASAADERAGEVAEAVKTSALAVGVCVPGVVDEDEGHVCRSGALGLQDVPLASLVSQSLAGTAAESAEVALYQDARCGAWAESRWGAAGENCLFLSVAEHISCAVLLNGAPVLGGGWAGQIGRVLVPDPDWSGERACLEDVASVDAMVRRYTAGIVDDSTDSTGSVGSGVSDDIGAGRTGSPSSGLDSLLSAMRSGDREARRVWDTGLDALADLIARGGGLLGPLDVVLSSELTRAGEAVFLEPLRQRVADLMAGLPAPSLLPARLGKPAPALGAAGRALDA</sequence>
<dbReference type="Gene3D" id="3.30.420.40">
    <property type="match status" value="2"/>
</dbReference>
<dbReference type="EMBL" id="MSRR01000007">
    <property type="protein sequence ID" value="OMG37574.1"/>
    <property type="molecule type" value="Genomic_DNA"/>
</dbReference>
<dbReference type="AlphaFoldDB" id="A0A854ED56"/>
<protein>
    <recommendedName>
        <fullName evidence="5">ROK family protein</fullName>
    </recommendedName>
</protein>
<evidence type="ECO:0000256" key="1">
    <source>
        <dbReference type="ARBA" id="ARBA00006479"/>
    </source>
</evidence>